<keyword evidence="2" id="KW-1185">Reference proteome</keyword>
<sequence length="126" mass="14199">MQRQEKKNALSLRDSSSVEGCRRGRIDAGVVRLNTGCDLQQQQRRWLIEMCGVDGRVRTVRKEEARALAGLCRLQQLRVDSTPDLGCRGSEFQLDQRRDMGLLRSMTSAAAASRLRKAAVEPWALQ</sequence>
<evidence type="ECO:0000313" key="1">
    <source>
        <dbReference type="EMBL" id="KAK9934977.1"/>
    </source>
</evidence>
<dbReference type="Proteomes" id="UP001457282">
    <property type="component" value="Unassembled WGS sequence"/>
</dbReference>
<dbReference type="AlphaFoldDB" id="A0AAW1XEB7"/>
<proteinExistence type="predicted"/>
<protein>
    <submittedName>
        <fullName evidence="1">Uncharacterized protein</fullName>
    </submittedName>
</protein>
<organism evidence="1 2">
    <name type="scientific">Rubus argutus</name>
    <name type="common">Southern blackberry</name>
    <dbReference type="NCBI Taxonomy" id="59490"/>
    <lineage>
        <taxon>Eukaryota</taxon>
        <taxon>Viridiplantae</taxon>
        <taxon>Streptophyta</taxon>
        <taxon>Embryophyta</taxon>
        <taxon>Tracheophyta</taxon>
        <taxon>Spermatophyta</taxon>
        <taxon>Magnoliopsida</taxon>
        <taxon>eudicotyledons</taxon>
        <taxon>Gunneridae</taxon>
        <taxon>Pentapetalae</taxon>
        <taxon>rosids</taxon>
        <taxon>fabids</taxon>
        <taxon>Rosales</taxon>
        <taxon>Rosaceae</taxon>
        <taxon>Rosoideae</taxon>
        <taxon>Rosoideae incertae sedis</taxon>
        <taxon>Rubus</taxon>
    </lineage>
</organism>
<dbReference type="EMBL" id="JBEDUW010000004">
    <property type="protein sequence ID" value="KAK9934977.1"/>
    <property type="molecule type" value="Genomic_DNA"/>
</dbReference>
<comment type="caution">
    <text evidence="1">The sequence shown here is derived from an EMBL/GenBank/DDBJ whole genome shotgun (WGS) entry which is preliminary data.</text>
</comment>
<evidence type="ECO:0000313" key="2">
    <source>
        <dbReference type="Proteomes" id="UP001457282"/>
    </source>
</evidence>
<gene>
    <name evidence="1" type="ORF">M0R45_022096</name>
</gene>
<accession>A0AAW1XEB7</accession>
<name>A0AAW1XEB7_RUBAR</name>
<reference evidence="1 2" key="1">
    <citation type="journal article" date="2023" name="G3 (Bethesda)">
        <title>A chromosome-length genome assembly and annotation of blackberry (Rubus argutus, cv. 'Hillquist').</title>
        <authorList>
            <person name="Bruna T."/>
            <person name="Aryal R."/>
            <person name="Dudchenko O."/>
            <person name="Sargent D.J."/>
            <person name="Mead D."/>
            <person name="Buti M."/>
            <person name="Cavallini A."/>
            <person name="Hytonen T."/>
            <person name="Andres J."/>
            <person name="Pham M."/>
            <person name="Weisz D."/>
            <person name="Mascagni F."/>
            <person name="Usai G."/>
            <person name="Natali L."/>
            <person name="Bassil N."/>
            <person name="Fernandez G.E."/>
            <person name="Lomsadze A."/>
            <person name="Armour M."/>
            <person name="Olukolu B."/>
            <person name="Poorten T."/>
            <person name="Britton C."/>
            <person name="Davik J."/>
            <person name="Ashrafi H."/>
            <person name="Aiden E.L."/>
            <person name="Borodovsky M."/>
            <person name="Worthington M."/>
        </authorList>
    </citation>
    <scope>NUCLEOTIDE SEQUENCE [LARGE SCALE GENOMIC DNA]</scope>
    <source>
        <strain evidence="1">PI 553951</strain>
    </source>
</reference>